<evidence type="ECO:0000313" key="12">
    <source>
        <dbReference type="EMBL" id="MBD0833782.1"/>
    </source>
</evidence>
<evidence type="ECO:0000313" key="13">
    <source>
        <dbReference type="Proteomes" id="UP000600588"/>
    </source>
</evidence>
<protein>
    <submittedName>
        <fullName evidence="12">Discoidin domain-containing protein</fullName>
    </submittedName>
</protein>
<dbReference type="InterPro" id="IPR026444">
    <property type="entry name" value="Secre_tail"/>
</dbReference>
<gene>
    <name evidence="12" type="ORF">ICJ83_16755</name>
</gene>
<keyword evidence="13" id="KW-1185">Reference proteome</keyword>
<dbReference type="SUPFAM" id="SSF49785">
    <property type="entry name" value="Galactose-binding domain-like"/>
    <property type="match status" value="2"/>
</dbReference>
<dbReference type="SMART" id="SM00607">
    <property type="entry name" value="FTP"/>
    <property type="match status" value="2"/>
</dbReference>
<dbReference type="AlphaFoldDB" id="A0A8J6Q2S4"/>
<dbReference type="Proteomes" id="UP000600588">
    <property type="component" value="Unassembled WGS sequence"/>
</dbReference>
<dbReference type="PROSITE" id="PS50022">
    <property type="entry name" value="FA58C_3"/>
    <property type="match status" value="1"/>
</dbReference>
<evidence type="ECO:0000256" key="1">
    <source>
        <dbReference type="ARBA" id="ARBA00002219"/>
    </source>
</evidence>
<organism evidence="12 13">
    <name type="scientific">Aestuariibaculum sediminum</name>
    <dbReference type="NCBI Taxonomy" id="2770637"/>
    <lineage>
        <taxon>Bacteria</taxon>
        <taxon>Pseudomonadati</taxon>
        <taxon>Bacteroidota</taxon>
        <taxon>Flavobacteriia</taxon>
        <taxon>Flavobacteriales</taxon>
        <taxon>Flavobacteriaceae</taxon>
    </lineage>
</organism>
<keyword evidence="8" id="KW-1015">Disulfide bond</keyword>
<keyword evidence="6" id="KW-0430">Lectin</keyword>
<dbReference type="PANTHER" id="PTHR45713:SF6">
    <property type="entry name" value="F5_8 TYPE C DOMAIN-CONTAINING PROTEIN"/>
    <property type="match status" value="1"/>
</dbReference>
<dbReference type="GO" id="GO:0010185">
    <property type="term" value="P:regulation of cellular defense response"/>
    <property type="evidence" value="ECO:0007669"/>
    <property type="project" value="UniProtKB-ARBA"/>
</dbReference>
<proteinExistence type="inferred from homology"/>
<evidence type="ECO:0000256" key="10">
    <source>
        <dbReference type="SAM" id="SignalP"/>
    </source>
</evidence>
<accession>A0A8J6Q2S4</accession>
<evidence type="ECO:0000256" key="8">
    <source>
        <dbReference type="ARBA" id="ARBA00023157"/>
    </source>
</evidence>
<dbReference type="Pfam" id="PF18962">
    <property type="entry name" value="Por_Secre_tail"/>
    <property type="match status" value="1"/>
</dbReference>
<comment type="subunit">
    <text evidence="3">Homotrimer.</text>
</comment>
<evidence type="ECO:0000256" key="4">
    <source>
        <dbReference type="ARBA" id="ARBA00022723"/>
    </source>
</evidence>
<dbReference type="GO" id="GO:0042806">
    <property type="term" value="F:fucose binding"/>
    <property type="evidence" value="ECO:0007669"/>
    <property type="project" value="UniProtKB-ARBA"/>
</dbReference>
<keyword evidence="4" id="KW-0479">Metal-binding</keyword>
<feature type="region of interest" description="Disordered" evidence="9">
    <location>
        <begin position="109"/>
        <end position="137"/>
    </location>
</feature>
<keyword evidence="5 10" id="KW-0732">Signal</keyword>
<dbReference type="InterPro" id="IPR000421">
    <property type="entry name" value="FA58C"/>
</dbReference>
<comment type="similarity">
    <text evidence="2">Belongs to the fucolectin family.</text>
</comment>
<dbReference type="NCBIfam" id="TIGR04183">
    <property type="entry name" value="Por_Secre_tail"/>
    <property type="match status" value="1"/>
</dbReference>
<dbReference type="PANTHER" id="PTHR45713">
    <property type="entry name" value="FTP DOMAIN-CONTAINING PROTEIN"/>
    <property type="match status" value="1"/>
</dbReference>
<dbReference type="InterPro" id="IPR008979">
    <property type="entry name" value="Galactose-bd-like_sf"/>
</dbReference>
<evidence type="ECO:0000256" key="7">
    <source>
        <dbReference type="ARBA" id="ARBA00022837"/>
    </source>
</evidence>
<dbReference type="Gene3D" id="2.60.120.260">
    <property type="entry name" value="Galactose-binding domain-like"/>
    <property type="match status" value="2"/>
</dbReference>
<comment type="function">
    <text evidence="1">Acts as a defensive agent. Recognizes blood group fucosylated oligosaccharides including A, B, H and Lewis B-type antigens. Does not recognize Lewis A antigen and has low affinity for monovalent haptens.</text>
</comment>
<feature type="domain" description="F5/8 type C" evidence="11">
    <location>
        <begin position="646"/>
        <end position="803"/>
    </location>
</feature>
<keyword evidence="7" id="KW-0106">Calcium</keyword>
<evidence type="ECO:0000256" key="9">
    <source>
        <dbReference type="SAM" id="MobiDB-lite"/>
    </source>
</evidence>
<dbReference type="InterPro" id="IPR006585">
    <property type="entry name" value="FTP1"/>
</dbReference>
<feature type="chain" id="PRO_5035291842" evidence="10">
    <location>
        <begin position="22"/>
        <end position="902"/>
    </location>
</feature>
<comment type="caution">
    <text evidence="12">The sequence shown here is derived from an EMBL/GenBank/DDBJ whole genome shotgun (WGS) entry which is preliminary data.</text>
</comment>
<evidence type="ECO:0000256" key="2">
    <source>
        <dbReference type="ARBA" id="ARBA00010147"/>
    </source>
</evidence>
<dbReference type="InterPro" id="IPR051941">
    <property type="entry name" value="BG_Antigen-Binding_Lectin"/>
</dbReference>
<sequence>MKKRIFMILAVFSLVVFSGHGQQVNRAQKLFVKHGLQFQTWSATGGHEWPIFDNGVTSRISNVFGGSKSVRYIRVQLPGQSNEVLSLAEVQVFSGGVNVALNKVATQSSTNGSSEASRAVDGNTNGDINNGSVTHTQASSQPWWEVDLGANFDVESVRVYNRTDCCGERLRGYYILASPSPFVSASLGGALAENEVVLIGPHFPVGDEYTNLPFVQGFYEKPMFSPDFFNRHPNALWSMEKAPYGTQLDMGPTASEISNGFLDAHQLEKVGNLVTLGFGDEENYSNELKDWFKQWFDLSKAKYPDVLLHNNQYVNQWSDSQMRTYIQQAQPDFISFDNYLFNESQVEFDGGSLRPMYNYLGRYRRLALEGIDGNGNLPIEFGQYTIGFRQGSNQAGEGGLYYTSESQIYGEVFGALTMGAKWLSAWRYNRWDRSYWIDNAGNLLPGYNWYANALKEFKNLSPHLSRLQTTDVRFIPGEHLSGGSAVTNLTPNEVAVWDAVSDPDPYITGITASNMVSGTNNNLKGDVLIGYFKPVKHLSTDTDISMGPIHHKDAKYFMIMNGLTKASGCCHESSSSLFQDDINQGLASLAKQTITLNIDFGENPVDVLKRVNPTTGVVEDILLTQVSGNEYKVDIVLDGGKADLFYWESAHSVENNIPYNLALNKAATESSVQSGALASRAVDGDTSGNWIDGSVAHTLSEFQPWWQVDLGDLADITNIKLYNRTDCCADRMINYYVLVSENPFQESETLIDILTRSDVYEFYQTSQMGRPTNMSINQKGRYVRIQLQGTNPINMAEVEVYGTFSNPLTIQENKLNEFKIYPNPLKQGETLKINREWVNSFEGEPLEVSIFSITGKKIYTKKILPENGKNNLEINVEQLTTGVYFIELLTGSFSETKKIVVK</sequence>
<evidence type="ECO:0000256" key="6">
    <source>
        <dbReference type="ARBA" id="ARBA00022734"/>
    </source>
</evidence>
<evidence type="ECO:0000259" key="11">
    <source>
        <dbReference type="PROSITE" id="PS50022"/>
    </source>
</evidence>
<reference evidence="12 13" key="1">
    <citation type="submission" date="2020-09" db="EMBL/GenBank/DDBJ databases">
        <title>TT11 complete genome.</title>
        <authorList>
            <person name="Wu Z."/>
        </authorList>
    </citation>
    <scope>NUCLEOTIDE SEQUENCE [LARGE SCALE GENOMIC DNA]</scope>
    <source>
        <strain evidence="12 13">TT11</strain>
    </source>
</reference>
<evidence type="ECO:0000256" key="3">
    <source>
        <dbReference type="ARBA" id="ARBA00011233"/>
    </source>
</evidence>
<dbReference type="RefSeq" id="WP_188231562.1">
    <property type="nucleotide sequence ID" value="NZ_JACVXB010000017.1"/>
</dbReference>
<name>A0A8J6Q2S4_9FLAO</name>
<dbReference type="GO" id="GO:0046872">
    <property type="term" value="F:metal ion binding"/>
    <property type="evidence" value="ECO:0007669"/>
    <property type="project" value="UniProtKB-KW"/>
</dbReference>
<dbReference type="Pfam" id="PF22633">
    <property type="entry name" value="F5_F8_type_C_2"/>
    <property type="match status" value="2"/>
</dbReference>
<feature type="signal peptide" evidence="10">
    <location>
        <begin position="1"/>
        <end position="21"/>
    </location>
</feature>
<dbReference type="EMBL" id="JACVXB010000017">
    <property type="protein sequence ID" value="MBD0833782.1"/>
    <property type="molecule type" value="Genomic_DNA"/>
</dbReference>
<evidence type="ECO:0000256" key="5">
    <source>
        <dbReference type="ARBA" id="ARBA00022729"/>
    </source>
</evidence>